<dbReference type="SUPFAM" id="SSF140500">
    <property type="entry name" value="BAS1536-like"/>
    <property type="match status" value="1"/>
</dbReference>
<dbReference type="EMBL" id="JAUSUA010000002">
    <property type="protein sequence ID" value="MDQ0206590.1"/>
    <property type="molecule type" value="Genomic_DNA"/>
</dbReference>
<evidence type="ECO:0008006" key="3">
    <source>
        <dbReference type="Google" id="ProtNLM"/>
    </source>
</evidence>
<reference evidence="1 2" key="1">
    <citation type="submission" date="2023-07" db="EMBL/GenBank/DDBJ databases">
        <title>Genomic Encyclopedia of Type Strains, Phase IV (KMG-IV): sequencing the most valuable type-strain genomes for metagenomic binning, comparative biology and taxonomic classification.</title>
        <authorList>
            <person name="Goeker M."/>
        </authorList>
    </citation>
    <scope>NUCLEOTIDE SEQUENCE [LARGE SCALE GENOMIC DNA]</scope>
    <source>
        <strain evidence="1 2">DSM 19154</strain>
    </source>
</reference>
<organism evidence="1 2">
    <name type="scientific">Alkalicoccobacillus murimartini</name>
    <dbReference type="NCBI Taxonomy" id="171685"/>
    <lineage>
        <taxon>Bacteria</taxon>
        <taxon>Bacillati</taxon>
        <taxon>Bacillota</taxon>
        <taxon>Bacilli</taxon>
        <taxon>Bacillales</taxon>
        <taxon>Bacillaceae</taxon>
        <taxon>Alkalicoccobacillus</taxon>
    </lineage>
</organism>
<dbReference type="InterPro" id="IPR018540">
    <property type="entry name" value="Spo0E-like"/>
</dbReference>
<protein>
    <recommendedName>
        <fullName evidence="3">Aspartyl-phosphate phosphatase Spo0E family protein</fullName>
    </recommendedName>
</protein>
<name>A0ABT9YFG9_9BACI</name>
<dbReference type="InterPro" id="IPR036638">
    <property type="entry name" value="HLH_DNA-bd_sf"/>
</dbReference>
<dbReference type="InterPro" id="IPR037208">
    <property type="entry name" value="Spo0E-like_sf"/>
</dbReference>
<dbReference type="Gene3D" id="4.10.280.10">
    <property type="entry name" value="Helix-loop-helix DNA-binding domain"/>
    <property type="match status" value="1"/>
</dbReference>
<proteinExistence type="predicted"/>
<keyword evidence="2" id="KW-1185">Reference proteome</keyword>
<accession>A0ABT9YFG9</accession>
<dbReference type="Pfam" id="PF09388">
    <property type="entry name" value="SpoOE-like"/>
    <property type="match status" value="1"/>
</dbReference>
<evidence type="ECO:0000313" key="2">
    <source>
        <dbReference type="Proteomes" id="UP001225034"/>
    </source>
</evidence>
<gene>
    <name evidence="1" type="ORF">J2S05_001389</name>
</gene>
<dbReference type="Proteomes" id="UP001225034">
    <property type="component" value="Unassembled WGS sequence"/>
</dbReference>
<comment type="caution">
    <text evidence="1">The sequence shown here is derived from an EMBL/GenBank/DDBJ whole genome shotgun (WGS) entry which is preliminary data.</text>
</comment>
<dbReference type="RefSeq" id="WP_306981238.1">
    <property type="nucleotide sequence ID" value="NZ_JAUSUA010000002.1"/>
</dbReference>
<evidence type="ECO:0000313" key="1">
    <source>
        <dbReference type="EMBL" id="MDQ0206590.1"/>
    </source>
</evidence>
<sequence length="60" mass="6804">MSSFGTVESYKDQIEHTREKMLQAAGKLGLNHPQVLFFSQELDKLHTGLLARMSKDRQVG</sequence>